<name>A0ABD1L1B5_9FABA</name>
<dbReference type="Proteomes" id="UP001603857">
    <property type="component" value="Unassembled WGS sequence"/>
</dbReference>
<proteinExistence type="predicted"/>
<evidence type="ECO:0000313" key="2">
    <source>
        <dbReference type="Proteomes" id="UP001603857"/>
    </source>
</evidence>
<organism evidence="1 2">
    <name type="scientific">Flemingia macrophylla</name>
    <dbReference type="NCBI Taxonomy" id="520843"/>
    <lineage>
        <taxon>Eukaryota</taxon>
        <taxon>Viridiplantae</taxon>
        <taxon>Streptophyta</taxon>
        <taxon>Embryophyta</taxon>
        <taxon>Tracheophyta</taxon>
        <taxon>Spermatophyta</taxon>
        <taxon>Magnoliopsida</taxon>
        <taxon>eudicotyledons</taxon>
        <taxon>Gunneridae</taxon>
        <taxon>Pentapetalae</taxon>
        <taxon>rosids</taxon>
        <taxon>fabids</taxon>
        <taxon>Fabales</taxon>
        <taxon>Fabaceae</taxon>
        <taxon>Papilionoideae</taxon>
        <taxon>50 kb inversion clade</taxon>
        <taxon>NPAAA clade</taxon>
        <taxon>indigoferoid/millettioid clade</taxon>
        <taxon>Phaseoleae</taxon>
        <taxon>Flemingia</taxon>
    </lineage>
</organism>
<accession>A0ABD1L1B5</accession>
<dbReference type="AlphaFoldDB" id="A0ABD1L1B5"/>
<sequence length="67" mass="7455">MVVKSSSYPSQSILLNLKECQSIQCIRNQGQFYDNAKTCVGDSKLVRIRNQILGIGVDLVSNQLLLI</sequence>
<keyword evidence="2" id="KW-1185">Reference proteome</keyword>
<dbReference type="EMBL" id="JBGMDY010000011">
    <property type="protein sequence ID" value="KAL2317148.1"/>
    <property type="molecule type" value="Genomic_DNA"/>
</dbReference>
<evidence type="ECO:0000313" key="1">
    <source>
        <dbReference type="EMBL" id="KAL2317148.1"/>
    </source>
</evidence>
<gene>
    <name evidence="1" type="ORF">Fmac_031024</name>
</gene>
<reference evidence="1 2" key="1">
    <citation type="submission" date="2024-08" db="EMBL/GenBank/DDBJ databases">
        <title>Insights into the chromosomal genome structure of Flemingia macrophylla.</title>
        <authorList>
            <person name="Ding Y."/>
            <person name="Zhao Y."/>
            <person name="Bi W."/>
            <person name="Wu M."/>
            <person name="Zhao G."/>
            <person name="Gong Y."/>
            <person name="Li W."/>
            <person name="Zhang P."/>
        </authorList>
    </citation>
    <scope>NUCLEOTIDE SEQUENCE [LARGE SCALE GENOMIC DNA]</scope>
    <source>
        <strain evidence="1">DYQJB</strain>
        <tissue evidence="1">Leaf</tissue>
    </source>
</reference>
<comment type="caution">
    <text evidence="1">The sequence shown here is derived from an EMBL/GenBank/DDBJ whole genome shotgun (WGS) entry which is preliminary data.</text>
</comment>
<protein>
    <submittedName>
        <fullName evidence="1">Uncharacterized protein</fullName>
    </submittedName>
</protein>